<evidence type="ECO:0000256" key="5">
    <source>
        <dbReference type="ARBA" id="ARBA00022679"/>
    </source>
</evidence>
<dbReference type="EMBL" id="JACYHB010000006">
    <property type="protein sequence ID" value="MBD8079213.1"/>
    <property type="molecule type" value="Genomic_DNA"/>
</dbReference>
<proteinExistence type="predicted"/>
<feature type="compositionally biased region" description="Basic and acidic residues" evidence="11">
    <location>
        <begin position="548"/>
        <end position="570"/>
    </location>
</feature>
<dbReference type="InterPro" id="IPR005467">
    <property type="entry name" value="His_kinase_dom"/>
</dbReference>
<evidence type="ECO:0000259" key="14">
    <source>
        <dbReference type="PROSITE" id="PS50885"/>
    </source>
</evidence>
<organism evidence="15 16">
    <name type="scientific">Cellulosimicrobium arenosum</name>
    <dbReference type="NCBI Taxonomy" id="2708133"/>
    <lineage>
        <taxon>Bacteria</taxon>
        <taxon>Bacillati</taxon>
        <taxon>Actinomycetota</taxon>
        <taxon>Actinomycetes</taxon>
        <taxon>Micrococcales</taxon>
        <taxon>Promicromonosporaceae</taxon>
        <taxon>Cellulosimicrobium</taxon>
    </lineage>
</organism>
<dbReference type="InterPro" id="IPR003661">
    <property type="entry name" value="HisK_dim/P_dom"/>
</dbReference>
<evidence type="ECO:0000256" key="11">
    <source>
        <dbReference type="SAM" id="MobiDB-lite"/>
    </source>
</evidence>
<feature type="region of interest" description="Disordered" evidence="11">
    <location>
        <begin position="1"/>
        <end position="25"/>
    </location>
</feature>
<evidence type="ECO:0000256" key="4">
    <source>
        <dbReference type="ARBA" id="ARBA00022553"/>
    </source>
</evidence>
<dbReference type="InterPro" id="IPR052162">
    <property type="entry name" value="Sensor_kinase/Photoreceptor"/>
</dbReference>
<keyword evidence="16" id="KW-1185">Reference proteome</keyword>
<dbReference type="PANTHER" id="PTHR43304">
    <property type="entry name" value="PHYTOCHROME-LIKE PROTEIN CPH1"/>
    <property type="match status" value="1"/>
</dbReference>
<keyword evidence="4" id="KW-0597">Phosphoprotein</keyword>
<dbReference type="SUPFAM" id="SSF158472">
    <property type="entry name" value="HAMP domain-like"/>
    <property type="match status" value="1"/>
</dbReference>
<dbReference type="SUPFAM" id="SSF55874">
    <property type="entry name" value="ATPase domain of HSP90 chaperone/DNA topoisomerase II/histidine kinase"/>
    <property type="match status" value="1"/>
</dbReference>
<dbReference type="EC" id="2.7.13.3" evidence="3"/>
<dbReference type="CDD" id="cd00082">
    <property type="entry name" value="HisKA"/>
    <property type="match status" value="1"/>
</dbReference>
<evidence type="ECO:0000259" key="13">
    <source>
        <dbReference type="PROSITE" id="PS50109"/>
    </source>
</evidence>
<dbReference type="InterPro" id="IPR003660">
    <property type="entry name" value="HAMP_dom"/>
</dbReference>
<dbReference type="InterPro" id="IPR036097">
    <property type="entry name" value="HisK_dim/P_sf"/>
</dbReference>
<dbReference type="InterPro" id="IPR003594">
    <property type="entry name" value="HATPase_dom"/>
</dbReference>
<dbReference type="AlphaFoldDB" id="A0A927G941"/>
<dbReference type="CDD" id="cd06225">
    <property type="entry name" value="HAMP"/>
    <property type="match status" value="1"/>
</dbReference>
<keyword evidence="8 12" id="KW-1133">Transmembrane helix</keyword>
<dbReference type="Pfam" id="PF00512">
    <property type="entry name" value="HisKA"/>
    <property type="match status" value="1"/>
</dbReference>
<evidence type="ECO:0000313" key="16">
    <source>
        <dbReference type="Proteomes" id="UP000610846"/>
    </source>
</evidence>
<feature type="transmembrane region" description="Helical" evidence="12">
    <location>
        <begin position="214"/>
        <end position="237"/>
    </location>
</feature>
<sequence>MGRAGRRPARGPVREPRRLRGVGPVSRARRTATLRRRLGWSLVVAGILVLGVLATSVVALSRVLTLQEEVTGSYFDAVTEADTAYVALLDADVAVRSYAATGDTTSLEAFNRVVGPQSPIVAVDADLLARIDPRHELTDAAGAAEDSAQAWLVGYAEPTIATTQREGPDAVSSDDQLTGRVLFEQARSDTARYVDLLHEVRLSAVDALDRWNRVLFGSVLVLVVAALGVGFVLWIFLERWVTDPLAKLSHRVRRVSSGNLDKAVVTSGPAEIADLAQDVEQMRVELVRQVAEISAAHEDAERSRELLAERSEELERSNRDLEQFAYVASHDLQEPLRKVASFTQLLRKRYGGQLDERADQYIEFAVDGAKRMQRLIQDLLGFSRVGRTGNEQVDVDLGVELESVLADLSDLVEECGARVTHDPLPVVFGERALLRQLLANLVGNALKFRSPDREPVVHVGVLARATHWELAVEDNGIGIDAQYADRVFVIFQRLHAKDVYEGTGIGLALCKRIVEYHGGRIWIDPRADGTTVRFTLAHAYVRAQAGHSRPDGAESDGARDGAREHEERTA</sequence>
<evidence type="ECO:0000256" key="6">
    <source>
        <dbReference type="ARBA" id="ARBA00022692"/>
    </source>
</evidence>
<gene>
    <name evidence="15" type="ORF">IF651_09130</name>
</gene>
<dbReference type="Gene3D" id="3.30.565.10">
    <property type="entry name" value="Histidine kinase-like ATPase, C-terminal domain"/>
    <property type="match status" value="1"/>
</dbReference>
<dbReference type="GO" id="GO:0000155">
    <property type="term" value="F:phosphorelay sensor kinase activity"/>
    <property type="evidence" value="ECO:0007669"/>
    <property type="project" value="InterPro"/>
</dbReference>
<accession>A0A927G941</accession>
<evidence type="ECO:0000256" key="7">
    <source>
        <dbReference type="ARBA" id="ARBA00022777"/>
    </source>
</evidence>
<evidence type="ECO:0000256" key="1">
    <source>
        <dbReference type="ARBA" id="ARBA00000085"/>
    </source>
</evidence>
<evidence type="ECO:0000256" key="10">
    <source>
        <dbReference type="SAM" id="Coils"/>
    </source>
</evidence>
<reference evidence="15" key="2">
    <citation type="submission" date="2020-09" db="EMBL/GenBank/DDBJ databases">
        <authorList>
            <person name="Yu Y."/>
        </authorList>
    </citation>
    <scope>NUCLEOTIDE SEQUENCE</scope>
    <source>
        <strain evidence="15">KCTC 49039</strain>
    </source>
</reference>
<dbReference type="InterPro" id="IPR004358">
    <property type="entry name" value="Sig_transdc_His_kin-like_C"/>
</dbReference>
<feature type="domain" description="Histidine kinase" evidence="13">
    <location>
        <begin position="327"/>
        <end position="540"/>
    </location>
</feature>
<dbReference type="SUPFAM" id="SSF47384">
    <property type="entry name" value="Homodimeric domain of signal transducing histidine kinase"/>
    <property type="match status" value="1"/>
</dbReference>
<dbReference type="Proteomes" id="UP000610846">
    <property type="component" value="Unassembled WGS sequence"/>
</dbReference>
<keyword evidence="7" id="KW-0418">Kinase</keyword>
<keyword evidence="6 12" id="KW-0812">Transmembrane</keyword>
<dbReference type="GO" id="GO:0005886">
    <property type="term" value="C:plasma membrane"/>
    <property type="evidence" value="ECO:0007669"/>
    <property type="project" value="UniProtKB-SubCell"/>
</dbReference>
<dbReference type="PANTHER" id="PTHR43304:SF1">
    <property type="entry name" value="PAC DOMAIN-CONTAINING PROTEIN"/>
    <property type="match status" value="1"/>
</dbReference>
<evidence type="ECO:0000313" key="15">
    <source>
        <dbReference type="EMBL" id="MBD8079213.1"/>
    </source>
</evidence>
<evidence type="ECO:0000256" key="8">
    <source>
        <dbReference type="ARBA" id="ARBA00022989"/>
    </source>
</evidence>
<protein>
    <recommendedName>
        <fullName evidence="3">histidine kinase</fullName>
        <ecNumber evidence="3">2.7.13.3</ecNumber>
    </recommendedName>
</protein>
<comment type="catalytic activity">
    <reaction evidence="1">
        <text>ATP + protein L-histidine = ADP + protein N-phospho-L-histidine.</text>
        <dbReference type="EC" id="2.7.13.3"/>
    </reaction>
</comment>
<comment type="subcellular location">
    <subcellularLocation>
        <location evidence="2">Cell membrane</location>
    </subcellularLocation>
</comment>
<evidence type="ECO:0000256" key="9">
    <source>
        <dbReference type="ARBA" id="ARBA00023012"/>
    </source>
</evidence>
<dbReference type="PROSITE" id="PS50109">
    <property type="entry name" value="HIS_KIN"/>
    <property type="match status" value="1"/>
</dbReference>
<dbReference type="Gene3D" id="1.10.287.130">
    <property type="match status" value="1"/>
</dbReference>
<feature type="transmembrane region" description="Helical" evidence="12">
    <location>
        <begin position="38"/>
        <end position="60"/>
    </location>
</feature>
<dbReference type="Gene3D" id="6.10.340.10">
    <property type="match status" value="1"/>
</dbReference>
<dbReference type="PRINTS" id="PR00344">
    <property type="entry name" value="BCTRLSENSOR"/>
</dbReference>
<feature type="region of interest" description="Disordered" evidence="11">
    <location>
        <begin position="545"/>
        <end position="570"/>
    </location>
</feature>
<evidence type="ECO:0000256" key="12">
    <source>
        <dbReference type="SAM" id="Phobius"/>
    </source>
</evidence>
<keyword evidence="9" id="KW-0902">Two-component regulatory system</keyword>
<dbReference type="PROSITE" id="PS50885">
    <property type="entry name" value="HAMP"/>
    <property type="match status" value="1"/>
</dbReference>
<keyword evidence="10" id="KW-0175">Coiled coil</keyword>
<name>A0A927G941_9MICO</name>
<comment type="caution">
    <text evidence="15">The sequence shown here is derived from an EMBL/GenBank/DDBJ whole genome shotgun (WGS) entry which is preliminary data.</text>
</comment>
<reference evidence="15" key="1">
    <citation type="journal article" date="2018" name="Curr. Microbiol.">
        <title>Cellulosimicrobium arenosum sp. nov., Isolated from Marine Sediment Sand.</title>
        <authorList>
            <person name="Oh M."/>
            <person name="Kim J.H."/>
            <person name="Yoon J.H."/>
            <person name="Schumann P."/>
            <person name="Kim W."/>
        </authorList>
    </citation>
    <scope>NUCLEOTIDE SEQUENCE</scope>
    <source>
        <strain evidence="15">KCTC 49039</strain>
    </source>
</reference>
<keyword evidence="5" id="KW-0808">Transferase</keyword>
<dbReference type="Pfam" id="PF00672">
    <property type="entry name" value="HAMP"/>
    <property type="match status" value="1"/>
</dbReference>
<dbReference type="SMART" id="SM00304">
    <property type="entry name" value="HAMP"/>
    <property type="match status" value="1"/>
</dbReference>
<evidence type="ECO:0000256" key="2">
    <source>
        <dbReference type="ARBA" id="ARBA00004236"/>
    </source>
</evidence>
<dbReference type="SMART" id="SM00387">
    <property type="entry name" value="HATPase_c"/>
    <property type="match status" value="1"/>
</dbReference>
<dbReference type="Pfam" id="PF02518">
    <property type="entry name" value="HATPase_c"/>
    <property type="match status" value="1"/>
</dbReference>
<keyword evidence="12" id="KW-0472">Membrane</keyword>
<dbReference type="SMART" id="SM00388">
    <property type="entry name" value="HisKA"/>
    <property type="match status" value="1"/>
</dbReference>
<evidence type="ECO:0000256" key="3">
    <source>
        <dbReference type="ARBA" id="ARBA00012438"/>
    </source>
</evidence>
<feature type="domain" description="HAMP" evidence="14">
    <location>
        <begin position="239"/>
        <end position="291"/>
    </location>
</feature>
<dbReference type="InterPro" id="IPR036890">
    <property type="entry name" value="HATPase_C_sf"/>
</dbReference>
<feature type="coiled-coil region" evidence="10">
    <location>
        <begin position="272"/>
        <end position="324"/>
    </location>
</feature>